<evidence type="ECO:0000313" key="2">
    <source>
        <dbReference type="Proteomes" id="UP000519897"/>
    </source>
</evidence>
<gene>
    <name evidence="1" type="ORF">GGQ72_000423</name>
</gene>
<dbReference type="AlphaFoldDB" id="A0A7W6LCP5"/>
<dbReference type="EMBL" id="JACIEC010000001">
    <property type="protein sequence ID" value="MBB4141924.1"/>
    <property type="molecule type" value="Genomic_DNA"/>
</dbReference>
<sequence>MTTLFDIAVETARQLPPEKQDDIARLVLQMASEDQSVYRLSEEELAEVHAGLQEADQDELVDEAQARKLLNRFK</sequence>
<proteinExistence type="predicted"/>
<keyword evidence="2" id="KW-1185">Reference proteome</keyword>
<reference evidence="1 2" key="1">
    <citation type="submission" date="2020-08" db="EMBL/GenBank/DDBJ databases">
        <title>Genomic Encyclopedia of Type Strains, Phase IV (KMG-IV): sequencing the most valuable type-strain genomes for metagenomic binning, comparative biology and taxonomic classification.</title>
        <authorList>
            <person name="Goeker M."/>
        </authorList>
    </citation>
    <scope>NUCLEOTIDE SEQUENCE [LARGE SCALE GENOMIC DNA]</scope>
    <source>
        <strain evidence="1 2">DSM 29514</strain>
    </source>
</reference>
<dbReference type="RefSeq" id="WP_062554256.1">
    <property type="nucleotide sequence ID" value="NZ_CP049250.1"/>
</dbReference>
<dbReference type="Proteomes" id="UP000519897">
    <property type="component" value="Unassembled WGS sequence"/>
</dbReference>
<accession>A0A7W6LCP5</accession>
<name>A0A7W6LCP5_9HYPH</name>
<organism evidence="1 2">
    <name type="scientific">Rhizobium rhizoryzae</name>
    <dbReference type="NCBI Taxonomy" id="451876"/>
    <lineage>
        <taxon>Bacteria</taxon>
        <taxon>Pseudomonadati</taxon>
        <taxon>Pseudomonadota</taxon>
        <taxon>Alphaproteobacteria</taxon>
        <taxon>Hyphomicrobiales</taxon>
        <taxon>Rhizobiaceae</taxon>
        <taxon>Rhizobium/Agrobacterium group</taxon>
        <taxon>Rhizobium</taxon>
    </lineage>
</organism>
<protein>
    <submittedName>
        <fullName evidence="1">Uncharacterized protein</fullName>
    </submittedName>
</protein>
<evidence type="ECO:0000313" key="1">
    <source>
        <dbReference type="EMBL" id="MBB4141924.1"/>
    </source>
</evidence>
<comment type="caution">
    <text evidence="1">The sequence shown here is derived from an EMBL/GenBank/DDBJ whole genome shotgun (WGS) entry which is preliminary data.</text>
</comment>